<dbReference type="InterPro" id="IPR027417">
    <property type="entry name" value="P-loop_NTPase"/>
</dbReference>
<dbReference type="InterPro" id="IPR038718">
    <property type="entry name" value="SNF2-like_sf"/>
</dbReference>
<protein>
    <submittedName>
        <fullName evidence="1">Uncharacterized protein</fullName>
    </submittedName>
</protein>
<dbReference type="Gene3D" id="3.40.50.10810">
    <property type="entry name" value="Tandem AAA-ATPase domain"/>
    <property type="match status" value="1"/>
</dbReference>
<feature type="non-terminal residue" evidence="1">
    <location>
        <position position="155"/>
    </location>
</feature>
<organism evidence="1 2">
    <name type="scientific">Bodo saltans</name>
    <name type="common">Flagellated protozoan</name>
    <dbReference type="NCBI Taxonomy" id="75058"/>
    <lineage>
        <taxon>Eukaryota</taxon>
        <taxon>Discoba</taxon>
        <taxon>Euglenozoa</taxon>
        <taxon>Kinetoplastea</taxon>
        <taxon>Metakinetoplastina</taxon>
        <taxon>Eubodonida</taxon>
        <taxon>Bodonidae</taxon>
        <taxon>Bodo</taxon>
    </lineage>
</organism>
<dbReference type="OrthoDB" id="1746101at2759"/>
<keyword evidence="2" id="KW-1185">Reference proteome</keyword>
<reference evidence="2" key="1">
    <citation type="submission" date="2015-09" db="EMBL/GenBank/DDBJ databases">
        <authorList>
            <consortium name="Pathogen Informatics"/>
        </authorList>
    </citation>
    <scope>NUCLEOTIDE SEQUENCE [LARGE SCALE GENOMIC DNA]</scope>
    <source>
        <strain evidence="2">Lake Konstanz</strain>
    </source>
</reference>
<dbReference type="Proteomes" id="UP000051952">
    <property type="component" value="Unassembled WGS sequence"/>
</dbReference>
<evidence type="ECO:0000313" key="1">
    <source>
        <dbReference type="EMBL" id="CUG05367.1"/>
    </source>
</evidence>
<dbReference type="EMBL" id="CYKH01000535">
    <property type="protein sequence ID" value="CUG05367.1"/>
    <property type="molecule type" value="Genomic_DNA"/>
</dbReference>
<name>A0A0S4IZV8_BODSA</name>
<dbReference type="VEuPathDB" id="TriTrypDB:BSAL_70930"/>
<accession>A0A0S4IZV8</accession>
<gene>
    <name evidence="1" type="ORF">BSAL_70930</name>
</gene>
<proteinExistence type="predicted"/>
<dbReference type="Gene3D" id="3.40.50.300">
    <property type="entry name" value="P-loop containing nucleotide triphosphate hydrolases"/>
    <property type="match status" value="1"/>
</dbReference>
<dbReference type="AlphaFoldDB" id="A0A0S4IZV8"/>
<evidence type="ECO:0000313" key="2">
    <source>
        <dbReference type="Proteomes" id="UP000051952"/>
    </source>
</evidence>
<sequence>MRLHQVIRPFMLRRTKRDIDQTLQISYHEIHCPLTFPQEMLLRTLREEKQLPCVIEGRCVHRSVLTIEQSAQSLCNHAFMIPFLSQVLEKNRLHALALLPPPPQTSPPTVVDVGSKQKCDEKVSVANASSAQHLLMQEATDISRPSTGAAYDHQN</sequence>